<dbReference type="BioCyc" id="KPNE507522:GI0B-3369-MONOMER"/>
<organism evidence="1 2">
    <name type="scientific">Klebsiella variicola (strain 342)</name>
    <name type="common">Klebsiella pneumoniae</name>
    <dbReference type="NCBI Taxonomy" id="507522"/>
    <lineage>
        <taxon>Bacteria</taxon>
        <taxon>Pseudomonadati</taxon>
        <taxon>Pseudomonadota</taxon>
        <taxon>Gammaproteobacteria</taxon>
        <taxon>Enterobacterales</taxon>
        <taxon>Enterobacteriaceae</taxon>
        <taxon>Klebsiella/Raoultella group</taxon>
        <taxon>Klebsiella</taxon>
        <taxon>Klebsiella pneumoniae complex</taxon>
    </lineage>
</organism>
<name>B5XSK9_KLEV3</name>
<gene>
    <name evidence="1" type="ordered locus">KPK_3386</name>
</gene>
<sequence>MVINTFDKKRCYHWRSRFRSWHRADNLNGMKVCFERTADLYTHDHRLCMHYEHSAVVIIGSCST</sequence>
<dbReference type="KEGG" id="kpe:KPK_3386"/>
<accession>B5XSK9</accession>
<dbReference type="Proteomes" id="UP000001734">
    <property type="component" value="Chromosome"/>
</dbReference>
<dbReference type="EMBL" id="CP000964">
    <property type="protein sequence ID" value="ACI06665.1"/>
    <property type="molecule type" value="Genomic_DNA"/>
</dbReference>
<dbReference type="HOGENOM" id="CLU_2861843_0_0_6"/>
<dbReference type="AlphaFoldDB" id="B5XSK9"/>
<proteinExistence type="predicted"/>
<evidence type="ECO:0000313" key="1">
    <source>
        <dbReference type="EMBL" id="ACI06665.1"/>
    </source>
</evidence>
<protein>
    <submittedName>
        <fullName evidence="1">Uncharacterized protein</fullName>
    </submittedName>
</protein>
<reference evidence="1 2" key="1">
    <citation type="journal article" date="2008" name="PLoS Genet.">
        <title>Complete genome sequence of the N2-fixing broad host range endophyte Klebsiella pneumoniae 342 and virulence predictions verified in mice.</title>
        <authorList>
            <person name="Fouts D.E."/>
            <person name="Tyler H.L."/>
            <person name="DeBoy R.T."/>
            <person name="Daugherty S."/>
            <person name="Ren Q."/>
            <person name="Badger J.H."/>
            <person name="Durkin A.S."/>
            <person name="Huot H."/>
            <person name="Shrivastava S."/>
            <person name="Kothari S."/>
            <person name="Dodson R.J."/>
            <person name="Mohamoud Y."/>
            <person name="Khouri H."/>
            <person name="Roesch L.F."/>
            <person name="Krogfelt K.A."/>
            <person name="Struve C."/>
            <person name="Triplett E.W."/>
            <person name="Methe B.A."/>
        </authorList>
    </citation>
    <scope>NUCLEOTIDE SEQUENCE [LARGE SCALE GENOMIC DNA]</scope>
    <source>
        <strain evidence="1 2">342</strain>
    </source>
</reference>
<evidence type="ECO:0000313" key="2">
    <source>
        <dbReference type="Proteomes" id="UP000001734"/>
    </source>
</evidence>